<name>M0GVI9_HALGM</name>
<keyword evidence="3" id="KW-1185">Reference proteome</keyword>
<comment type="caution">
    <text evidence="2">The sequence shown here is derived from an EMBL/GenBank/DDBJ whole genome shotgun (WGS) entry which is preliminary data.</text>
</comment>
<protein>
    <submittedName>
        <fullName evidence="2">Arsenic resistance protein ArsD</fullName>
    </submittedName>
</protein>
<evidence type="ECO:0000256" key="1">
    <source>
        <dbReference type="SAM" id="Coils"/>
    </source>
</evidence>
<reference evidence="2 3" key="1">
    <citation type="journal article" date="2014" name="PLoS Genet.">
        <title>Phylogenetically driven sequencing of extremely halophilic archaea reveals strategies for static and dynamic osmo-response.</title>
        <authorList>
            <person name="Becker E.A."/>
            <person name="Seitzer P.M."/>
            <person name="Tritt A."/>
            <person name="Larsen D."/>
            <person name="Krusor M."/>
            <person name="Yao A.I."/>
            <person name="Wu D."/>
            <person name="Madern D."/>
            <person name="Eisen J.A."/>
            <person name="Darling A.E."/>
            <person name="Facciotti M.T."/>
        </authorList>
    </citation>
    <scope>NUCLEOTIDE SEQUENCE [LARGE SCALE GENOMIC DNA]</scope>
    <source>
        <strain evidence="3">ATCC 33959 / DSM 4427 / JCM 8863 / NBRC 102184 / NCIMB 2188 / Ma 2.38</strain>
    </source>
</reference>
<dbReference type="PATRIC" id="fig|1227459.3.peg.3603"/>
<dbReference type="AlphaFoldDB" id="M0GVI9"/>
<dbReference type="InterPro" id="IPR010712">
    <property type="entry name" value="Arsenical-R_ArsD"/>
</dbReference>
<gene>
    <name evidence="2" type="ORF">C454_18229</name>
</gene>
<organism evidence="2 3">
    <name type="scientific">Haloferax gibbonsii (strain ATCC 33959 / DSM 4427 / JCM 8863 / NBRC 102184 / NCIMB 2188 / Ma 2.38)</name>
    <dbReference type="NCBI Taxonomy" id="1227459"/>
    <lineage>
        <taxon>Archaea</taxon>
        <taxon>Methanobacteriati</taxon>
        <taxon>Methanobacteriota</taxon>
        <taxon>Stenosarchaea group</taxon>
        <taxon>Halobacteria</taxon>
        <taxon>Halobacteriales</taxon>
        <taxon>Haloferacaceae</taxon>
        <taxon>Haloferax</taxon>
    </lineage>
</organism>
<feature type="coiled-coil region" evidence="1">
    <location>
        <begin position="34"/>
        <end position="61"/>
    </location>
</feature>
<evidence type="ECO:0000313" key="2">
    <source>
        <dbReference type="EMBL" id="ELZ76261.1"/>
    </source>
</evidence>
<dbReference type="GO" id="GO:0046685">
    <property type="term" value="P:response to arsenic-containing substance"/>
    <property type="evidence" value="ECO:0007669"/>
    <property type="project" value="InterPro"/>
</dbReference>
<dbReference type="EMBL" id="AOLJ01000027">
    <property type="protein sequence ID" value="ELZ76261.1"/>
    <property type="molecule type" value="Genomic_DNA"/>
</dbReference>
<dbReference type="GO" id="GO:0045892">
    <property type="term" value="P:negative regulation of DNA-templated transcription"/>
    <property type="evidence" value="ECO:0007669"/>
    <property type="project" value="InterPro"/>
</dbReference>
<dbReference type="Gene3D" id="3.40.30.10">
    <property type="entry name" value="Glutaredoxin"/>
    <property type="match status" value="1"/>
</dbReference>
<dbReference type="Pfam" id="PF06953">
    <property type="entry name" value="ArsD"/>
    <property type="match status" value="1"/>
</dbReference>
<evidence type="ECO:0000313" key="3">
    <source>
        <dbReference type="Proteomes" id="UP000011571"/>
    </source>
</evidence>
<dbReference type="NCBIfam" id="NF033727">
    <property type="entry name" value="chaperon_ArsD"/>
    <property type="match status" value="1"/>
</dbReference>
<sequence length="117" mass="13056">MKHNSIQLMTELTLYEEAMCCSTGVCGPDPDDELVEVSAALDQLETEIDDLDISRANMQHDIDQFLETQRIYDLVEEHGPSILPITIVDDEIVAKSEYLPYNALKAAVTDRESAPEA</sequence>
<keyword evidence="1" id="KW-0175">Coiled coil</keyword>
<proteinExistence type="predicted"/>
<dbReference type="Proteomes" id="UP000011571">
    <property type="component" value="Unassembled WGS sequence"/>
</dbReference>
<accession>M0GVI9</accession>
<dbReference type="GO" id="GO:0003677">
    <property type="term" value="F:DNA binding"/>
    <property type="evidence" value="ECO:0007669"/>
    <property type="project" value="InterPro"/>
</dbReference>